<evidence type="ECO:0000313" key="5">
    <source>
        <dbReference type="Proteomes" id="UP000623967"/>
    </source>
</evidence>
<dbReference type="InterPro" id="IPR042070">
    <property type="entry name" value="PucR_C-HTH_sf"/>
</dbReference>
<feature type="domain" description="PucR C-terminal helix-turn-helix" evidence="2">
    <location>
        <begin position="447"/>
        <end position="503"/>
    </location>
</feature>
<protein>
    <submittedName>
        <fullName evidence="4">Helix-turn-helix domain-containing protein</fullName>
    </submittedName>
</protein>
<sequence length="521" mass="60311">MRITIPMLLDRLSGVHFQYFPSAESQINHLTEVRFLQNNIVSEPDILYITNLSFLISSYNGLIPEKIACINDANLECNSDERFQYTDLFIFENLTEVTELFNMLQDIFCYYSTIFNHLLEIVKENKGLDFLLENIATLLGNPCSIVDRNLKVLAGINYMPNTKNQEFYSYYLKQIQSNGYTFGDSKYIEQYLSKNNASKDKPVYFNRSEGAIFNCISYTISVGNEKIGWLNVYEIEKHFSDITSDLMIFFSEILSLELSKNECYLLNTVTKYEYLCTDLLNGQNLSEEEIMKLSNYLNFPLNNEYFLVVVKPSTHVNDVSKLTHLRARILASTKCNICLLYEYRIVILFESAVNNDSLSKIKKLLTDFNMLAGISNNFTNIKDINKGYAEAEKAIELGIKFKLSGAMFRCMDFPLYHLIDVCAKHEDIRKFCHHSLLQLTEFNPELSNTLYQYLKNGKSQSKTANDLHIQRSSLLYRLKKIEEVLGFSLDDYQSLLHLQLSFEILNYLNFDSCQHNSSSMA</sequence>
<accession>A0ABS1TRY4</accession>
<dbReference type="Pfam" id="PF17853">
    <property type="entry name" value="GGDEF_2"/>
    <property type="match status" value="1"/>
</dbReference>
<dbReference type="EMBL" id="JAESWB010000247">
    <property type="protein sequence ID" value="MBL4953928.1"/>
    <property type="molecule type" value="Genomic_DNA"/>
</dbReference>
<dbReference type="PANTHER" id="PTHR33744">
    <property type="entry name" value="CARBOHYDRATE DIACID REGULATOR"/>
    <property type="match status" value="1"/>
</dbReference>
<name>A0ABS1TRY4_9BACI</name>
<dbReference type="InterPro" id="IPR041522">
    <property type="entry name" value="CdaR_GGDEF"/>
</dbReference>
<evidence type="ECO:0000256" key="1">
    <source>
        <dbReference type="ARBA" id="ARBA00006754"/>
    </source>
</evidence>
<evidence type="ECO:0000313" key="4">
    <source>
        <dbReference type="EMBL" id="MBL4953928.1"/>
    </source>
</evidence>
<evidence type="ECO:0000259" key="2">
    <source>
        <dbReference type="Pfam" id="PF13556"/>
    </source>
</evidence>
<dbReference type="InterPro" id="IPR051448">
    <property type="entry name" value="CdaR-like_regulators"/>
</dbReference>
<proteinExistence type="inferred from homology"/>
<organism evidence="4 5">
    <name type="scientific">Neobacillus paridis</name>
    <dbReference type="NCBI Taxonomy" id="2803862"/>
    <lineage>
        <taxon>Bacteria</taxon>
        <taxon>Bacillati</taxon>
        <taxon>Bacillota</taxon>
        <taxon>Bacilli</taxon>
        <taxon>Bacillales</taxon>
        <taxon>Bacillaceae</taxon>
        <taxon>Neobacillus</taxon>
    </lineage>
</organism>
<dbReference type="RefSeq" id="WP_202655186.1">
    <property type="nucleotide sequence ID" value="NZ_JAESWB010000247.1"/>
</dbReference>
<dbReference type="Pfam" id="PF13556">
    <property type="entry name" value="HTH_30"/>
    <property type="match status" value="1"/>
</dbReference>
<dbReference type="InterPro" id="IPR025736">
    <property type="entry name" value="PucR_C-HTH_dom"/>
</dbReference>
<dbReference type="Proteomes" id="UP000623967">
    <property type="component" value="Unassembled WGS sequence"/>
</dbReference>
<evidence type="ECO:0000259" key="3">
    <source>
        <dbReference type="Pfam" id="PF17853"/>
    </source>
</evidence>
<comment type="similarity">
    <text evidence="1">Belongs to the CdaR family.</text>
</comment>
<comment type="caution">
    <text evidence="4">The sequence shown here is derived from an EMBL/GenBank/DDBJ whole genome shotgun (WGS) entry which is preliminary data.</text>
</comment>
<feature type="domain" description="CdaR GGDEF-like" evidence="3">
    <location>
        <begin position="283"/>
        <end position="396"/>
    </location>
</feature>
<dbReference type="Gene3D" id="1.10.10.2840">
    <property type="entry name" value="PucR C-terminal helix-turn-helix domain"/>
    <property type="match status" value="1"/>
</dbReference>
<dbReference type="PANTHER" id="PTHR33744:SF1">
    <property type="entry name" value="DNA-BINDING TRANSCRIPTIONAL ACTIVATOR ADER"/>
    <property type="match status" value="1"/>
</dbReference>
<reference evidence="4 5" key="1">
    <citation type="submission" date="2021-01" db="EMBL/GenBank/DDBJ databases">
        <title>Genome public.</title>
        <authorList>
            <person name="Liu C."/>
            <person name="Sun Q."/>
        </authorList>
    </citation>
    <scope>NUCLEOTIDE SEQUENCE [LARGE SCALE GENOMIC DNA]</scope>
    <source>
        <strain evidence="4 5">YIM B02564</strain>
    </source>
</reference>
<keyword evidence="5" id="KW-1185">Reference proteome</keyword>
<gene>
    <name evidence="4" type="ORF">JK635_17225</name>
</gene>